<proteinExistence type="predicted"/>
<protein>
    <submittedName>
        <fullName evidence="3">DMT family transporter</fullName>
    </submittedName>
</protein>
<evidence type="ECO:0000256" key="1">
    <source>
        <dbReference type="SAM" id="Phobius"/>
    </source>
</evidence>
<dbReference type="InterPro" id="IPR037185">
    <property type="entry name" value="EmrE-like"/>
</dbReference>
<feature type="transmembrane region" description="Helical" evidence="1">
    <location>
        <begin position="159"/>
        <end position="178"/>
    </location>
</feature>
<dbReference type="Proteomes" id="UP000613266">
    <property type="component" value="Unassembled WGS sequence"/>
</dbReference>
<accession>A0A931NIQ0</accession>
<keyword evidence="4" id="KW-1185">Reference proteome</keyword>
<keyword evidence="1" id="KW-0812">Transmembrane</keyword>
<dbReference type="PANTHER" id="PTHR12715">
    <property type="entry name" value="TRANSPORTER, DRUG/METABOLITE EXPORTER FAMILY"/>
    <property type="match status" value="1"/>
</dbReference>
<feature type="transmembrane region" description="Helical" evidence="1">
    <location>
        <begin position="279"/>
        <end position="298"/>
    </location>
</feature>
<dbReference type="SUPFAM" id="SSF103481">
    <property type="entry name" value="Multidrug resistance efflux transporter EmrE"/>
    <property type="match status" value="2"/>
</dbReference>
<dbReference type="InterPro" id="IPR000620">
    <property type="entry name" value="EamA_dom"/>
</dbReference>
<reference evidence="3" key="1">
    <citation type="submission" date="2020-12" db="EMBL/GenBank/DDBJ databases">
        <title>The genome sequence of Inhella sp. 1Y17.</title>
        <authorList>
            <person name="Liu Y."/>
        </authorList>
    </citation>
    <scope>NUCLEOTIDE SEQUENCE</scope>
    <source>
        <strain evidence="3">1Y17</strain>
    </source>
</reference>
<feature type="transmembrane region" description="Helical" evidence="1">
    <location>
        <begin position="190"/>
        <end position="209"/>
    </location>
</feature>
<feature type="domain" description="EamA" evidence="2">
    <location>
        <begin position="162"/>
        <end position="295"/>
    </location>
</feature>
<dbReference type="InterPro" id="IPR052756">
    <property type="entry name" value="Alkyne_AA_exporter"/>
</dbReference>
<comment type="caution">
    <text evidence="3">The sequence shown here is derived from an EMBL/GenBank/DDBJ whole genome shotgun (WGS) entry which is preliminary data.</text>
</comment>
<dbReference type="EMBL" id="JAEDAK010000010">
    <property type="protein sequence ID" value="MBH9578254.1"/>
    <property type="molecule type" value="Genomic_DNA"/>
</dbReference>
<dbReference type="PANTHER" id="PTHR12715:SF4">
    <property type="entry name" value="EAMA DOMAIN-CONTAINING PROTEIN"/>
    <property type="match status" value="1"/>
</dbReference>
<organism evidence="3 4">
    <name type="scientific">Inhella proteolytica</name>
    <dbReference type="NCBI Taxonomy" id="2795029"/>
    <lineage>
        <taxon>Bacteria</taxon>
        <taxon>Pseudomonadati</taxon>
        <taxon>Pseudomonadota</taxon>
        <taxon>Betaproteobacteria</taxon>
        <taxon>Burkholderiales</taxon>
        <taxon>Sphaerotilaceae</taxon>
        <taxon>Inhella</taxon>
    </lineage>
</organism>
<feature type="transmembrane region" description="Helical" evidence="1">
    <location>
        <begin position="107"/>
        <end position="127"/>
    </location>
</feature>
<feature type="transmembrane region" description="Helical" evidence="1">
    <location>
        <begin position="46"/>
        <end position="66"/>
    </location>
</feature>
<feature type="transmembrane region" description="Helical" evidence="1">
    <location>
        <begin position="78"/>
        <end position="95"/>
    </location>
</feature>
<gene>
    <name evidence="3" type="ORF">I7X39_15295</name>
</gene>
<dbReference type="Pfam" id="PF00892">
    <property type="entry name" value="EamA"/>
    <property type="match status" value="2"/>
</dbReference>
<feature type="domain" description="EamA" evidence="2">
    <location>
        <begin position="16"/>
        <end position="149"/>
    </location>
</feature>
<feature type="transmembrane region" description="Helical" evidence="1">
    <location>
        <begin position="134"/>
        <end position="153"/>
    </location>
</feature>
<sequence length="300" mass="30709">MHTTTLPRPAALLPVGLLAALATVLFWASSFPLIRAAVAEFSPLPLAALRYAVAGLAMGAWLLLAPGTSAQRPLPREWPRLLLAAGLGIVAYNLLLNSGQRTVSAGAASFIANTAPAMTALLAVLLLGERLRAWAWPGMGLSLAGVGLIAGAQPGGLHLGAGALQILGSAACLALFFVVQRPLLARLGGLRTAAWVIVLGGLLLLPWLPTGLAQAQLASMQGIWTVIALGLFPAALGYGCWAVAQAHYGAARAASFLYLVPPTATVMALVLLGERPSPQVLLGGALALGGVLVVNRWGKA</sequence>
<keyword evidence="1" id="KW-1133">Transmembrane helix</keyword>
<dbReference type="AlphaFoldDB" id="A0A931NIQ0"/>
<name>A0A931NIQ0_9BURK</name>
<dbReference type="RefSeq" id="WP_198112022.1">
    <property type="nucleotide sequence ID" value="NZ_JAEDAK010000010.1"/>
</dbReference>
<evidence type="ECO:0000259" key="2">
    <source>
        <dbReference type="Pfam" id="PF00892"/>
    </source>
</evidence>
<feature type="transmembrane region" description="Helical" evidence="1">
    <location>
        <begin position="256"/>
        <end position="273"/>
    </location>
</feature>
<evidence type="ECO:0000313" key="3">
    <source>
        <dbReference type="EMBL" id="MBH9578254.1"/>
    </source>
</evidence>
<evidence type="ECO:0000313" key="4">
    <source>
        <dbReference type="Proteomes" id="UP000613266"/>
    </source>
</evidence>
<dbReference type="GO" id="GO:0016020">
    <property type="term" value="C:membrane"/>
    <property type="evidence" value="ECO:0007669"/>
    <property type="project" value="InterPro"/>
</dbReference>
<keyword evidence="1" id="KW-0472">Membrane</keyword>
<feature type="transmembrane region" description="Helical" evidence="1">
    <location>
        <begin position="221"/>
        <end position="244"/>
    </location>
</feature>